<dbReference type="InParanoid" id="A0A316VE27"/>
<dbReference type="AlphaFoldDB" id="A0A316VE27"/>
<dbReference type="SUPFAM" id="SSF100950">
    <property type="entry name" value="NagB/RpiA/CoA transferase-like"/>
    <property type="match status" value="1"/>
</dbReference>
<dbReference type="InterPro" id="IPR024185">
    <property type="entry name" value="FTHF_cligase-like_sf"/>
</dbReference>
<gene>
    <name evidence="8" type="ORF">FA14DRAFT_160519</name>
</gene>
<feature type="region of interest" description="Disordered" evidence="7">
    <location>
        <begin position="221"/>
        <end position="251"/>
    </location>
</feature>
<proteinExistence type="inferred from homology"/>
<dbReference type="STRING" id="1280837.A0A316VE27"/>
<dbReference type="PANTHER" id="PTHR23407">
    <property type="entry name" value="ATPASE INHIBITOR/5-FORMYLTETRAHYDROFOLATE CYCLO-LIGASE"/>
    <property type="match status" value="1"/>
</dbReference>
<dbReference type="GO" id="GO:0005524">
    <property type="term" value="F:ATP binding"/>
    <property type="evidence" value="ECO:0007669"/>
    <property type="project" value="UniProtKB-KW"/>
</dbReference>
<evidence type="ECO:0000256" key="7">
    <source>
        <dbReference type="SAM" id="MobiDB-lite"/>
    </source>
</evidence>
<feature type="binding site" evidence="6">
    <location>
        <begin position="181"/>
        <end position="189"/>
    </location>
    <ligand>
        <name>ATP</name>
        <dbReference type="ChEBI" id="CHEBI:30616"/>
    </ligand>
</feature>
<dbReference type="OrthoDB" id="2015992at2759"/>
<feature type="binding site" evidence="6">
    <location>
        <position position="70"/>
    </location>
    <ligand>
        <name>substrate</name>
    </ligand>
</feature>
<evidence type="ECO:0000256" key="3">
    <source>
        <dbReference type="ARBA" id="ARBA00022840"/>
    </source>
</evidence>
<dbReference type="EC" id="6.3.3.2" evidence="5"/>
<evidence type="ECO:0000256" key="5">
    <source>
        <dbReference type="ARBA" id="ARBA00038966"/>
    </source>
</evidence>
<reference evidence="8 9" key="1">
    <citation type="journal article" date="2018" name="Mol. Biol. Evol.">
        <title>Broad Genomic Sampling Reveals a Smut Pathogenic Ancestry of the Fungal Clade Ustilaginomycotina.</title>
        <authorList>
            <person name="Kijpornyongpan T."/>
            <person name="Mondo S.J."/>
            <person name="Barry K."/>
            <person name="Sandor L."/>
            <person name="Lee J."/>
            <person name="Lipzen A."/>
            <person name="Pangilinan J."/>
            <person name="LaButti K."/>
            <person name="Hainaut M."/>
            <person name="Henrissat B."/>
            <person name="Grigoriev I.V."/>
            <person name="Spatafora J.W."/>
            <person name="Aime M.C."/>
        </authorList>
    </citation>
    <scope>NUCLEOTIDE SEQUENCE [LARGE SCALE GENOMIC DNA]</scope>
    <source>
        <strain evidence="8 9">MCA 3882</strain>
    </source>
</reference>
<feature type="binding site" evidence="6">
    <location>
        <begin position="18"/>
        <end position="22"/>
    </location>
    <ligand>
        <name>ATP</name>
        <dbReference type="ChEBI" id="CHEBI:30616"/>
    </ligand>
</feature>
<evidence type="ECO:0000256" key="1">
    <source>
        <dbReference type="ARBA" id="ARBA00010638"/>
    </source>
</evidence>
<dbReference type="GO" id="GO:0009396">
    <property type="term" value="P:folic acid-containing compound biosynthetic process"/>
    <property type="evidence" value="ECO:0007669"/>
    <property type="project" value="TreeGrafter"/>
</dbReference>
<dbReference type="GO" id="GO:0035999">
    <property type="term" value="P:tetrahydrofolate interconversion"/>
    <property type="evidence" value="ECO:0007669"/>
    <property type="project" value="TreeGrafter"/>
</dbReference>
<dbReference type="Proteomes" id="UP000245771">
    <property type="component" value="Unassembled WGS sequence"/>
</dbReference>
<dbReference type="GeneID" id="37020498"/>
<comment type="catalytic activity">
    <reaction evidence="4">
        <text>(6S)-5-formyl-5,6,7,8-tetrahydrofolate + ATP = (6R)-5,10-methenyltetrahydrofolate + ADP + phosphate</text>
        <dbReference type="Rhea" id="RHEA:10488"/>
        <dbReference type="ChEBI" id="CHEBI:30616"/>
        <dbReference type="ChEBI" id="CHEBI:43474"/>
        <dbReference type="ChEBI" id="CHEBI:57455"/>
        <dbReference type="ChEBI" id="CHEBI:57457"/>
        <dbReference type="ChEBI" id="CHEBI:456216"/>
        <dbReference type="EC" id="6.3.3.2"/>
    </reaction>
</comment>
<comment type="similarity">
    <text evidence="1">Belongs to the 5-formyltetrahydrofolate cyclo-ligase family.</text>
</comment>
<keyword evidence="8" id="KW-0436">Ligase</keyword>
<dbReference type="InterPro" id="IPR002698">
    <property type="entry name" value="FTHF_cligase"/>
</dbReference>
<dbReference type="PANTHER" id="PTHR23407:SF1">
    <property type="entry name" value="5-FORMYLTETRAHYDROFOLATE CYCLO-LIGASE"/>
    <property type="match status" value="1"/>
</dbReference>
<evidence type="ECO:0000256" key="6">
    <source>
        <dbReference type="PIRSR" id="PIRSR006806-1"/>
    </source>
</evidence>
<keyword evidence="2 6" id="KW-0547">Nucleotide-binding</keyword>
<dbReference type="EMBL" id="KZ819603">
    <property type="protein sequence ID" value="PWN35318.1"/>
    <property type="molecule type" value="Genomic_DNA"/>
</dbReference>
<feature type="compositionally biased region" description="Polar residues" evidence="7">
    <location>
        <begin position="238"/>
        <end position="251"/>
    </location>
</feature>
<dbReference type="FunCoup" id="A0A316VE27">
    <property type="interactions" value="173"/>
</dbReference>
<sequence>MSTQNALNVAAQSIRQAKRALRKQMAAHLATIPPTELVQQSTAVTQHVLNHPAYRDAKSVSIYVSMDQGEVRTEELCKQTLLLGKKLYVPRFAKVTPPTQQVGGSTTEAAQKASFDSDMRMLRVNDWEDYEAMVMNRWGIREPDEHYREAQREDALEESSGGSGLDLILVPGVAFDLYGGRLGHGKGYYDRYIARCQEFAKIRRLPSCKTIALSLSQQILPSPERVPSDERDEPLDATISQSGILSTNGKG</sequence>
<evidence type="ECO:0000313" key="8">
    <source>
        <dbReference type="EMBL" id="PWN35318.1"/>
    </source>
</evidence>
<feature type="binding site" evidence="6">
    <location>
        <position position="64"/>
    </location>
    <ligand>
        <name>substrate</name>
    </ligand>
</feature>
<evidence type="ECO:0000313" key="9">
    <source>
        <dbReference type="Proteomes" id="UP000245771"/>
    </source>
</evidence>
<dbReference type="GO" id="GO:0005739">
    <property type="term" value="C:mitochondrion"/>
    <property type="evidence" value="ECO:0007669"/>
    <property type="project" value="TreeGrafter"/>
</dbReference>
<accession>A0A316VE27</accession>
<evidence type="ECO:0000256" key="2">
    <source>
        <dbReference type="ARBA" id="ARBA00022741"/>
    </source>
</evidence>
<protein>
    <recommendedName>
        <fullName evidence="5">5-formyltetrahydrofolate cyclo-ligase</fullName>
        <ecNumber evidence="5">6.3.3.2</ecNumber>
    </recommendedName>
</protein>
<dbReference type="Gene3D" id="3.40.50.10420">
    <property type="entry name" value="NagB/RpiA/CoA transferase-like"/>
    <property type="match status" value="1"/>
</dbReference>
<name>A0A316VE27_9BASI</name>
<organism evidence="8 9">
    <name type="scientific">Meira miltonrushii</name>
    <dbReference type="NCBI Taxonomy" id="1280837"/>
    <lineage>
        <taxon>Eukaryota</taxon>
        <taxon>Fungi</taxon>
        <taxon>Dikarya</taxon>
        <taxon>Basidiomycota</taxon>
        <taxon>Ustilaginomycotina</taxon>
        <taxon>Exobasidiomycetes</taxon>
        <taxon>Exobasidiales</taxon>
        <taxon>Brachybasidiaceae</taxon>
        <taxon>Meira</taxon>
    </lineage>
</organism>
<dbReference type="RefSeq" id="XP_025355620.1">
    <property type="nucleotide sequence ID" value="XM_025498717.1"/>
</dbReference>
<dbReference type="PIRSF" id="PIRSF006806">
    <property type="entry name" value="FTHF_cligase"/>
    <property type="match status" value="1"/>
</dbReference>
<keyword evidence="9" id="KW-1185">Reference proteome</keyword>
<keyword evidence="3 6" id="KW-0067">ATP-binding</keyword>
<dbReference type="GO" id="GO:0030272">
    <property type="term" value="F:5-formyltetrahydrofolate cyclo-ligase activity"/>
    <property type="evidence" value="ECO:0007669"/>
    <property type="project" value="UniProtKB-EC"/>
</dbReference>
<evidence type="ECO:0000256" key="4">
    <source>
        <dbReference type="ARBA" id="ARBA00036539"/>
    </source>
</evidence>
<dbReference type="InterPro" id="IPR037171">
    <property type="entry name" value="NagB/RpiA_transferase-like"/>
</dbReference>
<dbReference type="Pfam" id="PF01812">
    <property type="entry name" value="5-FTHF_cyc-lig"/>
    <property type="match status" value="1"/>
</dbReference>